<comment type="subcellular location">
    <subcellularLocation>
        <location evidence="1">Membrane</location>
        <topology evidence="1">Multi-pass membrane protein</topology>
    </subcellularLocation>
</comment>
<feature type="transmembrane region" description="Helical" evidence="13">
    <location>
        <begin position="181"/>
        <end position="199"/>
    </location>
</feature>
<dbReference type="GO" id="GO:0015252">
    <property type="term" value="F:proton channel activity"/>
    <property type="evidence" value="ECO:0007669"/>
    <property type="project" value="InterPro"/>
</dbReference>
<dbReference type="KEGG" id="vab:WPS_15840"/>
<evidence type="ECO:0000256" key="3">
    <source>
        <dbReference type="ARBA" id="ARBA00022448"/>
    </source>
</evidence>
<keyword evidence="6" id="KW-0631">Potassium channel</keyword>
<accession>A0AAN1XXR8</accession>
<evidence type="ECO:0000256" key="7">
    <source>
        <dbReference type="ARBA" id="ARBA00022958"/>
    </source>
</evidence>
<evidence type="ECO:0000256" key="10">
    <source>
        <dbReference type="ARBA" id="ARBA00023136"/>
    </source>
</evidence>
<reference evidence="14 15" key="1">
    <citation type="journal article" date="2022" name="ISME Commun">
        <title>Vulcanimicrobium alpinus gen. nov. sp. nov., the first cultivated representative of the candidate phylum 'Eremiobacterota', is a metabolically versatile aerobic anoxygenic phototroph.</title>
        <authorList>
            <person name="Yabe S."/>
            <person name="Muto K."/>
            <person name="Abe K."/>
            <person name="Yokota A."/>
            <person name="Staudigel H."/>
            <person name="Tebo B.M."/>
        </authorList>
    </citation>
    <scope>NUCLEOTIDE SEQUENCE [LARGE SCALE GENOMIC DNA]</scope>
    <source>
        <strain evidence="14 15">WC8-2</strain>
    </source>
</reference>
<evidence type="ECO:0000256" key="5">
    <source>
        <dbReference type="ARBA" id="ARBA00022692"/>
    </source>
</evidence>
<evidence type="ECO:0000256" key="11">
    <source>
        <dbReference type="ARBA" id="ARBA00023303"/>
    </source>
</evidence>
<feature type="transmembrane region" description="Helical" evidence="13">
    <location>
        <begin position="94"/>
        <end position="114"/>
    </location>
</feature>
<comment type="catalytic activity">
    <reaction evidence="12">
        <text>K(+)(in) = K(+)(out)</text>
        <dbReference type="Rhea" id="RHEA:29463"/>
        <dbReference type="ChEBI" id="CHEBI:29103"/>
    </reaction>
</comment>
<dbReference type="RefSeq" id="WP_317997275.1">
    <property type="nucleotide sequence ID" value="NZ_AP025523.1"/>
</dbReference>
<dbReference type="GO" id="GO:0016020">
    <property type="term" value="C:membrane"/>
    <property type="evidence" value="ECO:0007669"/>
    <property type="project" value="UniProtKB-SubCell"/>
</dbReference>
<organism evidence="14 15">
    <name type="scientific">Vulcanimicrobium alpinum</name>
    <dbReference type="NCBI Taxonomy" id="3016050"/>
    <lineage>
        <taxon>Bacteria</taxon>
        <taxon>Bacillati</taxon>
        <taxon>Vulcanimicrobiota</taxon>
        <taxon>Vulcanimicrobiia</taxon>
        <taxon>Vulcanimicrobiales</taxon>
        <taxon>Vulcanimicrobiaceae</taxon>
        <taxon>Vulcanimicrobium</taxon>
    </lineage>
</organism>
<dbReference type="InterPro" id="IPR010617">
    <property type="entry name" value="TMEM175-like"/>
</dbReference>
<keyword evidence="15" id="KW-1185">Reference proteome</keyword>
<keyword evidence="10 13" id="KW-0472">Membrane</keyword>
<comment type="similarity">
    <text evidence="2">Belongs to the TMEM175 family.</text>
</comment>
<dbReference type="EMBL" id="AP025523">
    <property type="protein sequence ID" value="BDE06308.1"/>
    <property type="molecule type" value="Genomic_DNA"/>
</dbReference>
<evidence type="ECO:0000256" key="1">
    <source>
        <dbReference type="ARBA" id="ARBA00004141"/>
    </source>
</evidence>
<feature type="transmembrane region" description="Helical" evidence="13">
    <location>
        <begin position="21"/>
        <end position="37"/>
    </location>
</feature>
<keyword evidence="5 13" id="KW-0812">Transmembrane</keyword>
<keyword evidence="7" id="KW-0630">Potassium</keyword>
<proteinExistence type="inferred from homology"/>
<dbReference type="PANTHER" id="PTHR31462:SF5">
    <property type="entry name" value="ENDOSOMAL_LYSOSOMAL PROTON CHANNEL TMEM175"/>
    <property type="match status" value="1"/>
</dbReference>
<evidence type="ECO:0000256" key="6">
    <source>
        <dbReference type="ARBA" id="ARBA00022826"/>
    </source>
</evidence>
<keyword evidence="8 13" id="KW-1133">Transmembrane helix</keyword>
<name>A0AAN1XXR8_UNVUL</name>
<evidence type="ECO:0000256" key="4">
    <source>
        <dbReference type="ARBA" id="ARBA00022538"/>
    </source>
</evidence>
<sequence length="210" mass="22988">MKRLVGRDAMHKGRFDAFTDGVFAVAITLMVLEIHVPELHEPDDAHVRAFLLTLGGPLVTYALSFATVGLIWLNHHATFAPVRRVNRSVNALNLVLLAIVCFVPFPTALISRYGPLPSSTLLYGLTLTLMSIAYFAVWQTAVRSDPEAPPVTRAVMIRGGIGTFFYVLGTVLAFWAPRAAIGVFIAVTVYYSLPGLFNLRDIDADERTAA</sequence>
<evidence type="ECO:0000256" key="12">
    <source>
        <dbReference type="ARBA" id="ARBA00034430"/>
    </source>
</evidence>
<dbReference type="GO" id="GO:0005267">
    <property type="term" value="F:potassium channel activity"/>
    <property type="evidence" value="ECO:0007669"/>
    <property type="project" value="UniProtKB-KW"/>
</dbReference>
<evidence type="ECO:0000313" key="15">
    <source>
        <dbReference type="Proteomes" id="UP001317532"/>
    </source>
</evidence>
<evidence type="ECO:0000256" key="9">
    <source>
        <dbReference type="ARBA" id="ARBA00023065"/>
    </source>
</evidence>
<evidence type="ECO:0000256" key="2">
    <source>
        <dbReference type="ARBA" id="ARBA00006920"/>
    </source>
</evidence>
<gene>
    <name evidence="14" type="ORF">WPS_15840</name>
</gene>
<protein>
    <recommendedName>
        <fullName evidence="16">DUF1211 domain-containing protein</fullName>
    </recommendedName>
</protein>
<feature type="transmembrane region" description="Helical" evidence="13">
    <location>
        <begin position="120"/>
        <end position="142"/>
    </location>
</feature>
<feature type="transmembrane region" description="Helical" evidence="13">
    <location>
        <begin position="49"/>
        <end position="73"/>
    </location>
</feature>
<keyword evidence="9" id="KW-0406">Ion transport</keyword>
<evidence type="ECO:0008006" key="16">
    <source>
        <dbReference type="Google" id="ProtNLM"/>
    </source>
</evidence>
<evidence type="ECO:0000313" key="14">
    <source>
        <dbReference type="EMBL" id="BDE06308.1"/>
    </source>
</evidence>
<evidence type="ECO:0000256" key="8">
    <source>
        <dbReference type="ARBA" id="ARBA00022989"/>
    </source>
</evidence>
<dbReference type="AlphaFoldDB" id="A0AAN1XXR8"/>
<keyword evidence="3" id="KW-0813">Transport</keyword>
<feature type="transmembrane region" description="Helical" evidence="13">
    <location>
        <begin position="154"/>
        <end position="175"/>
    </location>
</feature>
<keyword evidence="4" id="KW-0633">Potassium transport</keyword>
<evidence type="ECO:0000256" key="13">
    <source>
        <dbReference type="SAM" id="Phobius"/>
    </source>
</evidence>
<dbReference type="Proteomes" id="UP001317532">
    <property type="component" value="Chromosome"/>
</dbReference>
<dbReference type="Pfam" id="PF06736">
    <property type="entry name" value="TMEM175"/>
    <property type="match status" value="1"/>
</dbReference>
<keyword evidence="11" id="KW-0407">Ion channel</keyword>
<dbReference type="PANTHER" id="PTHR31462">
    <property type="entry name" value="ENDOSOMAL/LYSOSOMAL POTASSIUM CHANNEL TMEM175"/>
    <property type="match status" value="1"/>
</dbReference>